<dbReference type="EMBL" id="JACVVK020000034">
    <property type="protein sequence ID" value="KAK7500876.1"/>
    <property type="molecule type" value="Genomic_DNA"/>
</dbReference>
<protein>
    <submittedName>
        <fullName evidence="1">Uncharacterized protein</fullName>
    </submittedName>
</protein>
<evidence type="ECO:0000313" key="1">
    <source>
        <dbReference type="EMBL" id="KAK7500876.1"/>
    </source>
</evidence>
<gene>
    <name evidence="1" type="ORF">BaRGS_00007756</name>
</gene>
<accession>A0ABD0LN46</accession>
<dbReference type="AlphaFoldDB" id="A0ABD0LN46"/>
<keyword evidence="2" id="KW-1185">Reference proteome</keyword>
<name>A0ABD0LN46_9CAEN</name>
<dbReference type="Proteomes" id="UP001519460">
    <property type="component" value="Unassembled WGS sequence"/>
</dbReference>
<organism evidence="1 2">
    <name type="scientific">Batillaria attramentaria</name>
    <dbReference type="NCBI Taxonomy" id="370345"/>
    <lineage>
        <taxon>Eukaryota</taxon>
        <taxon>Metazoa</taxon>
        <taxon>Spiralia</taxon>
        <taxon>Lophotrochozoa</taxon>
        <taxon>Mollusca</taxon>
        <taxon>Gastropoda</taxon>
        <taxon>Caenogastropoda</taxon>
        <taxon>Sorbeoconcha</taxon>
        <taxon>Cerithioidea</taxon>
        <taxon>Batillariidae</taxon>
        <taxon>Batillaria</taxon>
    </lineage>
</organism>
<sequence length="50" mass="5271">NSSLTKSHENFIAAASLGSEQEGFPGLSASPWRAAGKGLFDQTDYTKVTP</sequence>
<comment type="caution">
    <text evidence="1">The sequence shown here is derived from an EMBL/GenBank/DDBJ whole genome shotgun (WGS) entry which is preliminary data.</text>
</comment>
<evidence type="ECO:0000313" key="2">
    <source>
        <dbReference type="Proteomes" id="UP001519460"/>
    </source>
</evidence>
<proteinExistence type="predicted"/>
<feature type="non-terminal residue" evidence="1">
    <location>
        <position position="1"/>
    </location>
</feature>
<reference evidence="1 2" key="1">
    <citation type="journal article" date="2023" name="Sci. Data">
        <title>Genome assembly of the Korean intertidal mud-creeper Batillaria attramentaria.</title>
        <authorList>
            <person name="Patra A.K."/>
            <person name="Ho P.T."/>
            <person name="Jun S."/>
            <person name="Lee S.J."/>
            <person name="Kim Y."/>
            <person name="Won Y.J."/>
        </authorList>
    </citation>
    <scope>NUCLEOTIDE SEQUENCE [LARGE SCALE GENOMIC DNA]</scope>
    <source>
        <strain evidence="1">Wonlab-2016</strain>
    </source>
</reference>